<dbReference type="AlphaFoldDB" id="E7G5U4"/>
<dbReference type="GeneID" id="78231765"/>
<comment type="caution">
    <text evidence="1">The sequence shown here is derived from an EMBL/GenBank/DDBJ whole genome shotgun (WGS) entry which is preliminary data.</text>
</comment>
<sequence length="54" mass="6392">MNNKEGIDYVKIGDCIFVSESDKSLLMIYKVDGKWISSVYHFRGHEFVYFEHTD</sequence>
<reference evidence="1 2" key="1">
    <citation type="submission" date="2010-12" db="EMBL/GenBank/DDBJ databases">
        <title>The Genome Sequence of Coprobacillus sp. strain 29_1.</title>
        <authorList>
            <consortium name="The Broad Institute Genome Sequencing Platform"/>
            <person name="Earl A."/>
            <person name="Ward D."/>
            <person name="Feldgarden M."/>
            <person name="Gevers D."/>
            <person name="Daigneault M."/>
            <person name="Sibley C.D."/>
            <person name="White A."/>
            <person name="Strauss J."/>
            <person name="Allen-Vercoe E."/>
            <person name="Young S.K."/>
            <person name="Zeng Q."/>
            <person name="Gargeya S."/>
            <person name="Fitzgerald M."/>
            <person name="Haas B."/>
            <person name="Abouelleil A."/>
            <person name="Alvarado L."/>
            <person name="Arachchi H.M."/>
            <person name="Berlin A."/>
            <person name="Brown A."/>
            <person name="Chapman S.B."/>
            <person name="Chen Z."/>
            <person name="Dunbar C."/>
            <person name="Freedman E."/>
            <person name="Gearin G."/>
            <person name="Gellesch M."/>
            <person name="Goldberg J."/>
            <person name="Griggs A."/>
            <person name="Gujja S."/>
            <person name="Heilman E."/>
            <person name="Heiman D."/>
            <person name="Howarth C."/>
            <person name="Larson L."/>
            <person name="Lui A."/>
            <person name="MacDonald P.J.P."/>
            <person name="Mehta T."/>
            <person name="Montmayeur A."/>
            <person name="Murphy C."/>
            <person name="Neiman D."/>
            <person name="Pearson M."/>
            <person name="Priest M."/>
            <person name="Roberts A."/>
            <person name="Saif S."/>
            <person name="Shea T."/>
            <person name="Shenoy N."/>
            <person name="Sisk P."/>
            <person name="Stolte C."/>
            <person name="Sykes S."/>
            <person name="White J."/>
            <person name="Yandava C."/>
            <person name="Nusbaum C."/>
            <person name="Birren B."/>
        </authorList>
    </citation>
    <scope>NUCLEOTIDE SEQUENCE [LARGE SCALE GENOMIC DNA]</scope>
    <source>
        <strain evidence="1 2">29_1</strain>
    </source>
</reference>
<dbReference type="RefSeq" id="WP_008787260.1">
    <property type="nucleotide sequence ID" value="NZ_AKCB01000001.1"/>
</dbReference>
<protein>
    <submittedName>
        <fullName evidence="1">Uncharacterized protein</fullName>
    </submittedName>
</protein>
<accession>E7G5U4</accession>
<keyword evidence="2" id="KW-1185">Reference proteome</keyword>
<organism evidence="1 2">
    <name type="scientific">Coprobacillus cateniformis</name>
    <dbReference type="NCBI Taxonomy" id="100884"/>
    <lineage>
        <taxon>Bacteria</taxon>
        <taxon>Bacillati</taxon>
        <taxon>Bacillota</taxon>
        <taxon>Erysipelotrichia</taxon>
        <taxon>Erysipelotrichales</taxon>
        <taxon>Coprobacillaceae</taxon>
        <taxon>Coprobacillus</taxon>
    </lineage>
</organism>
<dbReference type="Proteomes" id="UP000003157">
    <property type="component" value="Unassembled WGS sequence"/>
</dbReference>
<dbReference type="EMBL" id="ADKX01000001">
    <property type="protein sequence ID" value="EFW06595.1"/>
    <property type="molecule type" value="Genomic_DNA"/>
</dbReference>
<evidence type="ECO:0000313" key="2">
    <source>
        <dbReference type="Proteomes" id="UP000003157"/>
    </source>
</evidence>
<evidence type="ECO:0000313" key="1">
    <source>
        <dbReference type="EMBL" id="EFW06595.1"/>
    </source>
</evidence>
<dbReference type="STRING" id="100884.GCA_000269565_01569"/>
<proteinExistence type="predicted"/>
<dbReference type="HOGENOM" id="CLU_3042371_0_0_9"/>
<gene>
    <name evidence="1" type="ORF">HMPREF9488_00132</name>
</gene>
<name>E7G5U4_9FIRM</name>